<dbReference type="GO" id="GO:0006808">
    <property type="term" value="P:regulation of nitrogen utilization"/>
    <property type="evidence" value="ECO:0007669"/>
    <property type="project" value="InterPro"/>
</dbReference>
<dbReference type="GO" id="GO:0030234">
    <property type="term" value="F:enzyme regulator activity"/>
    <property type="evidence" value="ECO:0007669"/>
    <property type="project" value="InterPro"/>
</dbReference>
<dbReference type="SMART" id="SM00938">
    <property type="entry name" value="P-II"/>
    <property type="match status" value="1"/>
</dbReference>
<feature type="modified residue" description="O-UMP-tyrosine" evidence="1">
    <location>
        <position position="51"/>
    </location>
</feature>
<dbReference type="Pfam" id="PF00543">
    <property type="entry name" value="P-II"/>
    <property type="match status" value="1"/>
</dbReference>
<reference evidence="3 4" key="1">
    <citation type="submission" date="2018-01" db="EMBL/GenBank/DDBJ databases">
        <title>Glutamicibacter soli strain NHPC-3 Whole genome sequence and assembly.</title>
        <authorList>
            <person name="Choudhury P."/>
            <person name="Gupta D."/>
            <person name="Sengupta K."/>
            <person name="Jawed A."/>
            <person name="Sultana N."/>
            <person name="Saha P."/>
        </authorList>
    </citation>
    <scope>NUCLEOTIDE SEQUENCE [LARGE SCALE GENOMIC DNA]</scope>
    <source>
        <strain evidence="3 4">NHPC-3</strain>
    </source>
</reference>
<dbReference type="InterPro" id="IPR002187">
    <property type="entry name" value="N-reg_PII"/>
</dbReference>
<gene>
    <name evidence="3" type="ORF">C1H84_12735</name>
    <name evidence="2" type="ORF">GT020_16195</name>
</gene>
<dbReference type="Gene3D" id="3.30.70.120">
    <property type="match status" value="1"/>
</dbReference>
<accession>A0A365YBD6</accession>
<dbReference type="GO" id="GO:0005524">
    <property type="term" value="F:ATP binding"/>
    <property type="evidence" value="ECO:0007669"/>
    <property type="project" value="TreeGrafter"/>
</dbReference>
<dbReference type="InterPro" id="IPR015867">
    <property type="entry name" value="N-reg_PII/ATP_PRibTrfase_C"/>
</dbReference>
<dbReference type="EMBL" id="POAF01000006">
    <property type="protein sequence ID" value="RBL99995.1"/>
    <property type="molecule type" value="Genomic_DNA"/>
</dbReference>
<keyword evidence="4" id="KW-1185">Reference proteome</keyword>
<reference evidence="2 5" key="2">
    <citation type="submission" date="2020-01" db="EMBL/GenBank/DDBJ databases">
        <title>Glutamicibacter soli M275.</title>
        <authorList>
            <person name="Meng X."/>
        </authorList>
    </citation>
    <scope>NUCLEOTIDE SEQUENCE [LARGE SCALE GENOMIC DNA]</scope>
    <source>
        <strain evidence="2 5">M275</strain>
    </source>
</reference>
<dbReference type="AlphaFoldDB" id="A0A365YBD6"/>
<organism evidence="3 4">
    <name type="scientific">Glutamicibacter soli</name>
    <dbReference type="NCBI Taxonomy" id="453836"/>
    <lineage>
        <taxon>Bacteria</taxon>
        <taxon>Bacillati</taxon>
        <taxon>Actinomycetota</taxon>
        <taxon>Actinomycetes</taxon>
        <taxon>Micrococcales</taxon>
        <taxon>Micrococcaceae</taxon>
        <taxon>Glutamicibacter</taxon>
    </lineage>
</organism>
<dbReference type="Proteomes" id="UP000477543">
    <property type="component" value="Unassembled WGS sequence"/>
</dbReference>
<dbReference type="PRINTS" id="PR00340">
    <property type="entry name" value="PIIGLNB"/>
</dbReference>
<evidence type="ECO:0000256" key="1">
    <source>
        <dbReference type="PIRSR" id="PIRSR602187-50"/>
    </source>
</evidence>
<name>A0A365YBD6_9MICC</name>
<dbReference type="GO" id="GO:0005829">
    <property type="term" value="C:cytosol"/>
    <property type="evidence" value="ECO:0007669"/>
    <property type="project" value="TreeGrafter"/>
</dbReference>
<dbReference type="EMBL" id="WYDN01000020">
    <property type="protein sequence ID" value="NAZ17591.1"/>
    <property type="molecule type" value="Genomic_DNA"/>
</dbReference>
<protein>
    <submittedName>
        <fullName evidence="2">P-II family nitrogen regulator</fullName>
    </submittedName>
    <submittedName>
        <fullName evidence="3">Transcriptional regulator</fullName>
    </submittedName>
</protein>
<dbReference type="Proteomes" id="UP000252167">
    <property type="component" value="Unassembled WGS sequence"/>
</dbReference>
<proteinExistence type="predicted"/>
<dbReference type="InterPro" id="IPR011322">
    <property type="entry name" value="N-reg_PII-like_a/b"/>
</dbReference>
<dbReference type="SUPFAM" id="SSF54913">
    <property type="entry name" value="GlnB-like"/>
    <property type="match status" value="1"/>
</dbReference>
<evidence type="ECO:0000313" key="5">
    <source>
        <dbReference type="Proteomes" id="UP000477543"/>
    </source>
</evidence>
<evidence type="ECO:0000313" key="2">
    <source>
        <dbReference type="EMBL" id="NAZ17591.1"/>
    </source>
</evidence>
<dbReference type="PANTHER" id="PTHR30115">
    <property type="entry name" value="NITROGEN REGULATORY PROTEIN P-II"/>
    <property type="match status" value="1"/>
</dbReference>
<comment type="caution">
    <text evidence="3">The sequence shown here is derived from an EMBL/GenBank/DDBJ whole genome shotgun (WGS) entry which is preliminary data.</text>
</comment>
<dbReference type="RefSeq" id="WP_047118147.1">
    <property type="nucleotide sequence ID" value="NZ_CM125969.1"/>
</dbReference>
<sequence length="115" mass="12410">MKLVTAVIKPIRLESVCAALEKAGFTGMTATEVQGRGVQGGRTEYYRGQEYSVNFRTKIRLELLVPDAKVDSALDTILEAARTGPDGEIGDGKVWVASLEQIIRVRTGETGEAAI</sequence>
<dbReference type="PANTHER" id="PTHR30115:SF11">
    <property type="entry name" value="NITROGEN REGULATORY PROTEIN P-II HOMOLOG"/>
    <property type="match status" value="1"/>
</dbReference>
<dbReference type="PROSITE" id="PS51343">
    <property type="entry name" value="PII_GLNB_DOM"/>
    <property type="match status" value="1"/>
</dbReference>
<evidence type="ECO:0000313" key="4">
    <source>
        <dbReference type="Proteomes" id="UP000252167"/>
    </source>
</evidence>
<keyword evidence="1" id="KW-0597">Phosphoprotein</keyword>
<evidence type="ECO:0000313" key="3">
    <source>
        <dbReference type="EMBL" id="RBL99995.1"/>
    </source>
</evidence>